<feature type="compositionally biased region" description="Basic and acidic residues" evidence="1">
    <location>
        <begin position="31"/>
        <end position="44"/>
    </location>
</feature>
<comment type="caution">
    <text evidence="2">The sequence shown here is derived from an EMBL/GenBank/DDBJ whole genome shotgun (WGS) entry which is preliminary data.</text>
</comment>
<evidence type="ECO:0000313" key="2">
    <source>
        <dbReference type="EMBL" id="TNN56265.1"/>
    </source>
</evidence>
<feature type="region of interest" description="Disordered" evidence="1">
    <location>
        <begin position="23"/>
        <end position="54"/>
    </location>
</feature>
<dbReference type="AlphaFoldDB" id="A0A4Z2GT37"/>
<evidence type="ECO:0000256" key="1">
    <source>
        <dbReference type="SAM" id="MobiDB-lite"/>
    </source>
</evidence>
<protein>
    <submittedName>
        <fullName evidence="2">Uncharacterized protein</fullName>
    </submittedName>
</protein>
<proteinExistence type="predicted"/>
<name>A0A4Z2GT37_9TELE</name>
<reference evidence="2 3" key="1">
    <citation type="submission" date="2019-03" db="EMBL/GenBank/DDBJ databases">
        <title>First draft genome of Liparis tanakae, snailfish: a comprehensive survey of snailfish specific genes.</title>
        <authorList>
            <person name="Kim W."/>
            <person name="Song I."/>
            <person name="Jeong J.-H."/>
            <person name="Kim D."/>
            <person name="Kim S."/>
            <person name="Ryu S."/>
            <person name="Song J.Y."/>
            <person name="Lee S.K."/>
        </authorList>
    </citation>
    <scope>NUCLEOTIDE SEQUENCE [LARGE SCALE GENOMIC DNA]</scope>
    <source>
        <tissue evidence="2">Muscle</tissue>
    </source>
</reference>
<sequence length="84" mass="9673">MEPTISSLCFALVMATLRRRQSFNSSPNYGRRREVSSDWTERRKGSASSAAAVLSEPHSSRPSYIRELLRDIICLKTQRRESFH</sequence>
<gene>
    <name evidence="2" type="ORF">EYF80_033471</name>
</gene>
<organism evidence="2 3">
    <name type="scientific">Liparis tanakae</name>
    <name type="common">Tanaka's snailfish</name>
    <dbReference type="NCBI Taxonomy" id="230148"/>
    <lineage>
        <taxon>Eukaryota</taxon>
        <taxon>Metazoa</taxon>
        <taxon>Chordata</taxon>
        <taxon>Craniata</taxon>
        <taxon>Vertebrata</taxon>
        <taxon>Euteleostomi</taxon>
        <taxon>Actinopterygii</taxon>
        <taxon>Neopterygii</taxon>
        <taxon>Teleostei</taxon>
        <taxon>Neoteleostei</taxon>
        <taxon>Acanthomorphata</taxon>
        <taxon>Eupercaria</taxon>
        <taxon>Perciformes</taxon>
        <taxon>Cottioidei</taxon>
        <taxon>Cottales</taxon>
        <taxon>Liparidae</taxon>
        <taxon>Liparis</taxon>
    </lineage>
</organism>
<dbReference type="Proteomes" id="UP000314294">
    <property type="component" value="Unassembled WGS sequence"/>
</dbReference>
<accession>A0A4Z2GT37</accession>
<dbReference type="EMBL" id="SRLO01000432">
    <property type="protein sequence ID" value="TNN56265.1"/>
    <property type="molecule type" value="Genomic_DNA"/>
</dbReference>
<keyword evidence="3" id="KW-1185">Reference proteome</keyword>
<evidence type="ECO:0000313" key="3">
    <source>
        <dbReference type="Proteomes" id="UP000314294"/>
    </source>
</evidence>